<dbReference type="PANTHER" id="PTHR43542:SF1">
    <property type="entry name" value="METHYLTRANSFERASE"/>
    <property type="match status" value="1"/>
</dbReference>
<evidence type="ECO:0000313" key="3">
    <source>
        <dbReference type="EMBL" id="OGC51909.1"/>
    </source>
</evidence>
<dbReference type="STRING" id="1802624.A2982_02245"/>
<dbReference type="GO" id="GO:0031167">
    <property type="term" value="P:rRNA methylation"/>
    <property type="evidence" value="ECO:0007669"/>
    <property type="project" value="InterPro"/>
</dbReference>
<protein>
    <submittedName>
        <fullName evidence="3">16S rRNA (Guanine(966)-N(2))-methyltransferase RsmD</fullName>
    </submittedName>
</protein>
<dbReference type="PIRSF" id="PIRSF004553">
    <property type="entry name" value="CHP00095"/>
    <property type="match status" value="1"/>
</dbReference>
<dbReference type="NCBIfam" id="TIGR00095">
    <property type="entry name" value="16S rRNA (guanine(966)-N(2))-methyltransferase RsmD"/>
    <property type="match status" value="1"/>
</dbReference>
<dbReference type="PANTHER" id="PTHR43542">
    <property type="entry name" value="METHYLTRANSFERASE"/>
    <property type="match status" value="1"/>
</dbReference>
<proteinExistence type="predicted"/>
<dbReference type="GO" id="GO:0008168">
    <property type="term" value="F:methyltransferase activity"/>
    <property type="evidence" value="ECO:0007669"/>
    <property type="project" value="UniProtKB-KW"/>
</dbReference>
<comment type="caution">
    <text evidence="3">The sequence shown here is derived from an EMBL/GenBank/DDBJ whole genome shotgun (WGS) entry which is preliminary data.</text>
</comment>
<organism evidence="3 4">
    <name type="scientific">candidate division WWE3 bacterium RIFCSPLOWO2_01_FULL_39_13</name>
    <dbReference type="NCBI Taxonomy" id="1802624"/>
    <lineage>
        <taxon>Bacteria</taxon>
        <taxon>Katanobacteria</taxon>
    </lineage>
</organism>
<dbReference type="InterPro" id="IPR029063">
    <property type="entry name" value="SAM-dependent_MTases_sf"/>
</dbReference>
<dbReference type="AlphaFoldDB" id="A0A1F4V436"/>
<sequence>MTENYLRITSGKWKNKKLKAPDEISPLRERIKLAVFSTISEYIQDSVCLDLYAGSGNLGFEALSRGAEKCTFVDDNYYSIQSIKENAQKMDIALEESETAIVVKEDALKFVSGEPGYYDITFLDPPYDSHINHLFKIINEILNKDGLIVFFHSSIKSINIENLNPALKIADSRKYGATAVDFISFK</sequence>
<name>A0A1F4V436_UNCKA</name>
<evidence type="ECO:0000256" key="2">
    <source>
        <dbReference type="ARBA" id="ARBA00022679"/>
    </source>
</evidence>
<gene>
    <name evidence="3" type="ORF">A2982_02245</name>
</gene>
<reference evidence="3 4" key="1">
    <citation type="journal article" date="2016" name="Nat. Commun.">
        <title>Thousands of microbial genomes shed light on interconnected biogeochemical processes in an aquifer system.</title>
        <authorList>
            <person name="Anantharaman K."/>
            <person name="Brown C.T."/>
            <person name="Hug L.A."/>
            <person name="Sharon I."/>
            <person name="Castelle C.J."/>
            <person name="Probst A.J."/>
            <person name="Thomas B.C."/>
            <person name="Singh A."/>
            <person name="Wilkins M.J."/>
            <person name="Karaoz U."/>
            <person name="Brodie E.L."/>
            <person name="Williams K.H."/>
            <person name="Hubbard S.S."/>
            <person name="Banfield J.F."/>
        </authorList>
    </citation>
    <scope>NUCLEOTIDE SEQUENCE [LARGE SCALE GENOMIC DNA]</scope>
</reference>
<accession>A0A1F4V436</accession>
<dbReference type="CDD" id="cd02440">
    <property type="entry name" value="AdoMet_MTases"/>
    <property type="match status" value="1"/>
</dbReference>
<evidence type="ECO:0000256" key="1">
    <source>
        <dbReference type="ARBA" id="ARBA00022603"/>
    </source>
</evidence>
<dbReference type="InterPro" id="IPR004398">
    <property type="entry name" value="RNA_MeTrfase_RsmD"/>
</dbReference>
<dbReference type="EMBL" id="MEVH01000010">
    <property type="protein sequence ID" value="OGC51909.1"/>
    <property type="molecule type" value="Genomic_DNA"/>
</dbReference>
<dbReference type="SUPFAM" id="SSF53335">
    <property type="entry name" value="S-adenosyl-L-methionine-dependent methyltransferases"/>
    <property type="match status" value="1"/>
</dbReference>
<dbReference type="Gene3D" id="3.40.50.150">
    <property type="entry name" value="Vaccinia Virus protein VP39"/>
    <property type="match status" value="1"/>
</dbReference>
<dbReference type="Pfam" id="PF03602">
    <property type="entry name" value="Cons_hypoth95"/>
    <property type="match status" value="1"/>
</dbReference>
<keyword evidence="2 3" id="KW-0808">Transferase</keyword>
<keyword evidence="1 3" id="KW-0489">Methyltransferase</keyword>
<dbReference type="Proteomes" id="UP000178771">
    <property type="component" value="Unassembled WGS sequence"/>
</dbReference>
<evidence type="ECO:0000313" key="4">
    <source>
        <dbReference type="Proteomes" id="UP000178771"/>
    </source>
</evidence>